<evidence type="ECO:0000313" key="2">
    <source>
        <dbReference type="Proteomes" id="UP000033995"/>
    </source>
</evidence>
<comment type="caution">
    <text evidence="1">The sequence shown here is derived from an EMBL/GenBank/DDBJ whole genome shotgun (WGS) entry which is preliminary data.</text>
</comment>
<accession>A0A0G0C9X4</accession>
<dbReference type="AlphaFoldDB" id="A0A0G0C9X4"/>
<reference evidence="1 2" key="1">
    <citation type="journal article" date="2015" name="Nature">
        <title>rRNA introns, odd ribosomes, and small enigmatic genomes across a large radiation of phyla.</title>
        <authorList>
            <person name="Brown C.T."/>
            <person name="Hug L.A."/>
            <person name="Thomas B.C."/>
            <person name="Sharon I."/>
            <person name="Castelle C.J."/>
            <person name="Singh A."/>
            <person name="Wilkins M.J."/>
            <person name="Williams K.H."/>
            <person name="Banfield J.F."/>
        </authorList>
    </citation>
    <scope>NUCLEOTIDE SEQUENCE [LARGE SCALE GENOMIC DNA]</scope>
</reference>
<sequence length="76" mass="8737">MNIFRCRELKIKCKKLPTKGSYNKQTLYLISYIYFTILNTIELPSTVKETTVLPTIPDSFRNLTGIIILPDLETVA</sequence>
<gene>
    <name evidence="1" type="ORF">UR38_C0002G0088</name>
</gene>
<proteinExistence type="predicted"/>
<organism evidence="1 2">
    <name type="scientific">Candidatus Woesebacteria bacterium GW2011_GWA2_33_28</name>
    <dbReference type="NCBI Taxonomy" id="1618561"/>
    <lineage>
        <taxon>Bacteria</taxon>
        <taxon>Candidatus Woeseibacteriota</taxon>
    </lineage>
</organism>
<dbReference type="EMBL" id="LBOZ01000002">
    <property type="protein sequence ID" value="KKP47985.1"/>
    <property type="molecule type" value="Genomic_DNA"/>
</dbReference>
<dbReference type="Proteomes" id="UP000033995">
    <property type="component" value="Unassembled WGS sequence"/>
</dbReference>
<name>A0A0G0C9X4_9BACT</name>
<protein>
    <submittedName>
        <fullName evidence="1">Uncharacterized protein</fullName>
    </submittedName>
</protein>
<evidence type="ECO:0000313" key="1">
    <source>
        <dbReference type="EMBL" id="KKP47985.1"/>
    </source>
</evidence>